<evidence type="ECO:0000313" key="2">
    <source>
        <dbReference type="Proteomes" id="UP000178656"/>
    </source>
</evidence>
<organism evidence="1 2">
    <name type="scientific">Candidatus Falkowbacteria bacterium RIFOXYC2_FULL_48_21</name>
    <dbReference type="NCBI Taxonomy" id="1798005"/>
    <lineage>
        <taxon>Bacteria</taxon>
        <taxon>Candidatus Falkowiibacteriota</taxon>
    </lineage>
</organism>
<evidence type="ECO:0008006" key="3">
    <source>
        <dbReference type="Google" id="ProtNLM"/>
    </source>
</evidence>
<dbReference type="SUPFAM" id="SSF143422">
    <property type="entry name" value="Transposase IS200-like"/>
    <property type="match status" value="1"/>
</dbReference>
<comment type="caution">
    <text evidence="1">The sequence shown here is derived from an EMBL/GenBank/DDBJ whole genome shotgun (WGS) entry which is preliminary data.</text>
</comment>
<sequence>MWTIIRGFKIGVRKWCRNYNDAEYGYFRWQRGFYDHIIRQQPDLFRIETYIGNNVAQWKEDIENEEFVERITEKMRRVECVDLAKIK</sequence>
<dbReference type="Gene3D" id="3.30.70.1290">
    <property type="entry name" value="Transposase IS200-like"/>
    <property type="match status" value="1"/>
</dbReference>
<name>A0A1F5T4Z7_9BACT</name>
<dbReference type="Proteomes" id="UP000178656">
    <property type="component" value="Unassembled WGS sequence"/>
</dbReference>
<dbReference type="GO" id="GO:0006313">
    <property type="term" value="P:DNA transposition"/>
    <property type="evidence" value="ECO:0007669"/>
    <property type="project" value="InterPro"/>
</dbReference>
<dbReference type="GO" id="GO:0004803">
    <property type="term" value="F:transposase activity"/>
    <property type="evidence" value="ECO:0007669"/>
    <property type="project" value="InterPro"/>
</dbReference>
<dbReference type="EMBL" id="MFGM01000086">
    <property type="protein sequence ID" value="OGF34035.1"/>
    <property type="molecule type" value="Genomic_DNA"/>
</dbReference>
<accession>A0A1F5T4Z7</accession>
<protein>
    <recommendedName>
        <fullName evidence="3">Transposase IS200-like domain-containing protein</fullName>
    </recommendedName>
</protein>
<dbReference type="InterPro" id="IPR036515">
    <property type="entry name" value="Transposase_17_sf"/>
</dbReference>
<proteinExistence type="predicted"/>
<gene>
    <name evidence="1" type="ORF">A2482_04895</name>
</gene>
<dbReference type="GO" id="GO:0003677">
    <property type="term" value="F:DNA binding"/>
    <property type="evidence" value="ECO:0007669"/>
    <property type="project" value="InterPro"/>
</dbReference>
<dbReference type="AlphaFoldDB" id="A0A1F5T4Z7"/>
<reference evidence="1 2" key="1">
    <citation type="journal article" date="2016" name="Nat. Commun.">
        <title>Thousands of microbial genomes shed light on interconnected biogeochemical processes in an aquifer system.</title>
        <authorList>
            <person name="Anantharaman K."/>
            <person name="Brown C.T."/>
            <person name="Hug L.A."/>
            <person name="Sharon I."/>
            <person name="Castelle C.J."/>
            <person name="Probst A.J."/>
            <person name="Thomas B.C."/>
            <person name="Singh A."/>
            <person name="Wilkins M.J."/>
            <person name="Karaoz U."/>
            <person name="Brodie E.L."/>
            <person name="Williams K.H."/>
            <person name="Hubbard S.S."/>
            <person name="Banfield J.F."/>
        </authorList>
    </citation>
    <scope>NUCLEOTIDE SEQUENCE [LARGE SCALE GENOMIC DNA]</scope>
</reference>
<evidence type="ECO:0000313" key="1">
    <source>
        <dbReference type="EMBL" id="OGF34035.1"/>
    </source>
</evidence>